<feature type="domain" description="BD-FAE-like" evidence="2">
    <location>
        <begin position="36"/>
        <end position="220"/>
    </location>
</feature>
<dbReference type="EMBL" id="DWUU01000035">
    <property type="protein sequence ID" value="HJD42455.1"/>
    <property type="molecule type" value="Genomic_DNA"/>
</dbReference>
<evidence type="ECO:0000313" key="4">
    <source>
        <dbReference type="Proteomes" id="UP000823909"/>
    </source>
</evidence>
<accession>A0A9D2RCS5</accession>
<dbReference type="InterPro" id="IPR050300">
    <property type="entry name" value="GDXG_lipolytic_enzyme"/>
</dbReference>
<dbReference type="InterPro" id="IPR049492">
    <property type="entry name" value="BD-FAE-like_dom"/>
</dbReference>
<sequence length="332" mass="37615">MTGEKILLWREGEYHYPAAYGFVPFMVSYIHEDREIRPAMVIVPGGAYRNASPSEAHLPAETFYWYGYNVFVLVYTVNLLDMPLKMQPLQDISRAVRMIRSKAHRYSVDPDRVAVCGFSAGGHLAASLCVHYKDITDSDGRFNGWTNRPDAAILAYPVITSGQYTHSDSMLALLGSEPGADELEYMSLEKHVTADTPPCFLWQTVTDASVPVENSYLFARACREQGVPFAHHVFSDGVHGLSVATKQWLERDFGEPYTLEQIRLLAGAVIEGQTPYPPEKGREILADFGLDGRKKEKWDPVQKEEIRRTLKTVGIWPELAKDWLDQLWNRDQ</sequence>
<proteinExistence type="predicted"/>
<dbReference type="Proteomes" id="UP000823909">
    <property type="component" value="Unassembled WGS sequence"/>
</dbReference>
<dbReference type="PANTHER" id="PTHR48081:SF6">
    <property type="entry name" value="PEPTIDASE S9 PROLYL OLIGOPEPTIDASE CATALYTIC DOMAIN-CONTAINING PROTEIN"/>
    <property type="match status" value="1"/>
</dbReference>
<name>A0A9D2RCS5_9FIRM</name>
<comment type="caution">
    <text evidence="3">The sequence shown here is derived from an EMBL/GenBank/DDBJ whole genome shotgun (WGS) entry which is preliminary data.</text>
</comment>
<keyword evidence="1 3" id="KW-0378">Hydrolase</keyword>
<dbReference type="InterPro" id="IPR029058">
    <property type="entry name" value="AB_hydrolase_fold"/>
</dbReference>
<evidence type="ECO:0000313" key="3">
    <source>
        <dbReference type="EMBL" id="HJD42455.1"/>
    </source>
</evidence>
<dbReference type="Gene3D" id="3.40.50.1820">
    <property type="entry name" value="alpha/beta hydrolase"/>
    <property type="match status" value="1"/>
</dbReference>
<dbReference type="AlphaFoldDB" id="A0A9D2RCS5"/>
<reference evidence="3" key="2">
    <citation type="submission" date="2021-04" db="EMBL/GenBank/DDBJ databases">
        <authorList>
            <person name="Gilroy R."/>
        </authorList>
    </citation>
    <scope>NUCLEOTIDE SEQUENCE</scope>
    <source>
        <strain evidence="3">ChiBcec15-3976</strain>
    </source>
</reference>
<organism evidence="3 4">
    <name type="scientific">Candidatus Mediterraneibacter quadrami</name>
    <dbReference type="NCBI Taxonomy" id="2838684"/>
    <lineage>
        <taxon>Bacteria</taxon>
        <taxon>Bacillati</taxon>
        <taxon>Bacillota</taxon>
        <taxon>Clostridia</taxon>
        <taxon>Lachnospirales</taxon>
        <taxon>Lachnospiraceae</taxon>
        <taxon>Mediterraneibacter</taxon>
    </lineage>
</organism>
<reference evidence="3" key="1">
    <citation type="journal article" date="2021" name="PeerJ">
        <title>Extensive microbial diversity within the chicken gut microbiome revealed by metagenomics and culture.</title>
        <authorList>
            <person name="Gilroy R."/>
            <person name="Ravi A."/>
            <person name="Getino M."/>
            <person name="Pursley I."/>
            <person name="Horton D.L."/>
            <person name="Alikhan N.F."/>
            <person name="Baker D."/>
            <person name="Gharbi K."/>
            <person name="Hall N."/>
            <person name="Watson M."/>
            <person name="Adriaenssens E.M."/>
            <person name="Foster-Nyarko E."/>
            <person name="Jarju S."/>
            <person name="Secka A."/>
            <person name="Antonio M."/>
            <person name="Oren A."/>
            <person name="Chaudhuri R.R."/>
            <person name="La Ragione R."/>
            <person name="Hildebrand F."/>
            <person name="Pallen M.J."/>
        </authorList>
    </citation>
    <scope>NUCLEOTIDE SEQUENCE</scope>
    <source>
        <strain evidence="3">ChiBcec15-3976</strain>
    </source>
</reference>
<dbReference type="SUPFAM" id="SSF53474">
    <property type="entry name" value="alpha/beta-Hydrolases"/>
    <property type="match status" value="1"/>
</dbReference>
<gene>
    <name evidence="3" type="ORF">H9910_05550</name>
</gene>
<protein>
    <submittedName>
        <fullName evidence="3">Alpha/beta hydrolase</fullName>
    </submittedName>
</protein>
<dbReference type="PANTHER" id="PTHR48081">
    <property type="entry name" value="AB HYDROLASE SUPERFAMILY PROTEIN C4A8.06C"/>
    <property type="match status" value="1"/>
</dbReference>
<evidence type="ECO:0000256" key="1">
    <source>
        <dbReference type="ARBA" id="ARBA00022801"/>
    </source>
</evidence>
<dbReference type="GO" id="GO:0016787">
    <property type="term" value="F:hydrolase activity"/>
    <property type="evidence" value="ECO:0007669"/>
    <property type="project" value="UniProtKB-KW"/>
</dbReference>
<evidence type="ECO:0000259" key="2">
    <source>
        <dbReference type="Pfam" id="PF20434"/>
    </source>
</evidence>
<dbReference type="Pfam" id="PF20434">
    <property type="entry name" value="BD-FAE"/>
    <property type="match status" value="1"/>
</dbReference>